<dbReference type="EMBL" id="SOYY01000006">
    <property type="protein sequence ID" value="KAA0720500.1"/>
    <property type="molecule type" value="Genomic_DNA"/>
</dbReference>
<comment type="caution">
    <text evidence="1">The sequence shown here is derived from an EMBL/GenBank/DDBJ whole genome shotgun (WGS) entry which is preliminary data.</text>
</comment>
<keyword evidence="2" id="KW-1185">Reference proteome</keyword>
<name>A0A5A9PEN7_9TELE</name>
<reference evidence="1 2" key="1">
    <citation type="journal article" date="2019" name="Mol. Ecol. Resour.">
        <title>Chromosome-level genome assembly of Triplophysa tibetana, a fish adapted to the harsh high-altitude environment of the Tibetan Plateau.</title>
        <authorList>
            <person name="Yang X."/>
            <person name="Liu H."/>
            <person name="Ma Z."/>
            <person name="Zou Y."/>
            <person name="Zou M."/>
            <person name="Mao Y."/>
            <person name="Li X."/>
            <person name="Wang H."/>
            <person name="Chen T."/>
            <person name="Wang W."/>
            <person name="Yang R."/>
        </authorList>
    </citation>
    <scope>NUCLEOTIDE SEQUENCE [LARGE SCALE GENOMIC DNA]</scope>
    <source>
        <strain evidence="1">TTIB1903HZAU</strain>
        <tissue evidence="1">Muscle</tissue>
    </source>
</reference>
<accession>A0A5A9PEN7</accession>
<organism evidence="1 2">
    <name type="scientific">Triplophysa tibetana</name>
    <dbReference type="NCBI Taxonomy" id="1572043"/>
    <lineage>
        <taxon>Eukaryota</taxon>
        <taxon>Metazoa</taxon>
        <taxon>Chordata</taxon>
        <taxon>Craniata</taxon>
        <taxon>Vertebrata</taxon>
        <taxon>Euteleostomi</taxon>
        <taxon>Actinopterygii</taxon>
        <taxon>Neopterygii</taxon>
        <taxon>Teleostei</taxon>
        <taxon>Ostariophysi</taxon>
        <taxon>Cypriniformes</taxon>
        <taxon>Nemacheilidae</taxon>
        <taxon>Triplophysa</taxon>
    </lineage>
</organism>
<dbReference type="Proteomes" id="UP000324632">
    <property type="component" value="Chromosome 6"/>
</dbReference>
<protein>
    <submittedName>
        <fullName evidence="1">Uncharacterized protein</fullName>
    </submittedName>
</protein>
<dbReference type="AlphaFoldDB" id="A0A5A9PEN7"/>
<evidence type="ECO:0000313" key="2">
    <source>
        <dbReference type="Proteomes" id="UP000324632"/>
    </source>
</evidence>
<proteinExistence type="predicted"/>
<evidence type="ECO:0000313" key="1">
    <source>
        <dbReference type="EMBL" id="KAA0720500.1"/>
    </source>
</evidence>
<sequence>MNRLDGSEEYPVMPLESHTRARMAFPTIKLICLEQGDLTLEDNTRDFLDLACLTNFPDRLICFYYHHGLSERCKARLPVNGPRE</sequence>
<gene>
    <name evidence="1" type="ORF">E1301_Tti016792</name>
</gene>